<dbReference type="SUPFAM" id="SSF53756">
    <property type="entry name" value="UDP-Glycosyltransferase/glycogen phosphorylase"/>
    <property type="match status" value="1"/>
</dbReference>
<dbReference type="Proteomes" id="UP001161247">
    <property type="component" value="Chromosome 6"/>
</dbReference>
<dbReference type="PANTHER" id="PTHR11926:SF1560">
    <property type="entry name" value="UDP-GLYCOSYLTRANSFERASE 74E1-RELATED"/>
    <property type="match status" value="1"/>
</dbReference>
<dbReference type="Pfam" id="PF26168">
    <property type="entry name" value="Glyco_transf_N"/>
    <property type="match status" value="1"/>
</dbReference>
<evidence type="ECO:0000256" key="1">
    <source>
        <dbReference type="ARBA" id="ARBA00009995"/>
    </source>
</evidence>
<evidence type="ECO:0000313" key="3">
    <source>
        <dbReference type="EMBL" id="CAI9108460.1"/>
    </source>
</evidence>
<dbReference type="InterPro" id="IPR058980">
    <property type="entry name" value="Glyco_transf_N"/>
</dbReference>
<keyword evidence="4" id="KW-1185">Reference proteome</keyword>
<dbReference type="GO" id="GO:0080044">
    <property type="term" value="F:quercetin 7-O-glucosyltransferase activity"/>
    <property type="evidence" value="ECO:0007669"/>
    <property type="project" value="TreeGrafter"/>
</dbReference>
<gene>
    <name evidence="3" type="ORF">OLC1_LOCUS16545</name>
</gene>
<comment type="similarity">
    <text evidence="1">Belongs to the UDP-glycosyltransferase family.</text>
</comment>
<feature type="domain" description="Glycosyltransferase N-terminal" evidence="2">
    <location>
        <begin position="7"/>
        <end position="52"/>
    </location>
</feature>
<evidence type="ECO:0000259" key="2">
    <source>
        <dbReference type="Pfam" id="PF26168"/>
    </source>
</evidence>
<organism evidence="3 4">
    <name type="scientific">Oldenlandia corymbosa var. corymbosa</name>
    <dbReference type="NCBI Taxonomy" id="529605"/>
    <lineage>
        <taxon>Eukaryota</taxon>
        <taxon>Viridiplantae</taxon>
        <taxon>Streptophyta</taxon>
        <taxon>Embryophyta</taxon>
        <taxon>Tracheophyta</taxon>
        <taxon>Spermatophyta</taxon>
        <taxon>Magnoliopsida</taxon>
        <taxon>eudicotyledons</taxon>
        <taxon>Gunneridae</taxon>
        <taxon>Pentapetalae</taxon>
        <taxon>asterids</taxon>
        <taxon>lamiids</taxon>
        <taxon>Gentianales</taxon>
        <taxon>Rubiaceae</taxon>
        <taxon>Rubioideae</taxon>
        <taxon>Spermacoceae</taxon>
        <taxon>Hedyotis-Oldenlandia complex</taxon>
        <taxon>Oldenlandia</taxon>
    </lineage>
</organism>
<dbReference type="Gene3D" id="3.40.50.2000">
    <property type="entry name" value="Glycogen Phosphorylase B"/>
    <property type="match status" value="1"/>
</dbReference>
<dbReference type="GO" id="GO:0080043">
    <property type="term" value="F:quercetin 3-O-glucosyltransferase activity"/>
    <property type="evidence" value="ECO:0007669"/>
    <property type="project" value="TreeGrafter"/>
</dbReference>
<protein>
    <submittedName>
        <fullName evidence="3">OLC1v1008049C1</fullName>
    </submittedName>
</protein>
<dbReference type="AlphaFoldDB" id="A0AAV1DN78"/>
<proteinExistence type="inferred from homology"/>
<sequence>MGTKPHVLVLILPVQGHINPLLQFSKIIASRGIKVTVVFESSIETTFQADNQSELIKFECMTEIIDQENVPENSAPDAWIEIAKVKVLEQLPLILENKASSGEPVNVLVYDSLPHYACDIAKQFGIQAAAFFTHSATVSAIYHHLHEGTLKFPSKEEPITISLPSLPYVFKPKDLPSYVYDS</sequence>
<reference evidence="3" key="1">
    <citation type="submission" date="2023-03" db="EMBL/GenBank/DDBJ databases">
        <authorList>
            <person name="Julca I."/>
        </authorList>
    </citation>
    <scope>NUCLEOTIDE SEQUENCE</scope>
</reference>
<accession>A0AAV1DN78</accession>
<dbReference type="PANTHER" id="PTHR11926">
    <property type="entry name" value="GLUCOSYL/GLUCURONOSYL TRANSFERASES"/>
    <property type="match status" value="1"/>
</dbReference>
<name>A0AAV1DN78_OLDCO</name>
<evidence type="ECO:0000313" key="4">
    <source>
        <dbReference type="Proteomes" id="UP001161247"/>
    </source>
</evidence>
<dbReference type="EMBL" id="OX459123">
    <property type="protein sequence ID" value="CAI9108460.1"/>
    <property type="molecule type" value="Genomic_DNA"/>
</dbReference>